<proteinExistence type="predicted"/>
<dbReference type="InterPro" id="IPR009057">
    <property type="entry name" value="Homeodomain-like_sf"/>
</dbReference>
<dbReference type="SUPFAM" id="SSF46689">
    <property type="entry name" value="Homeodomain-like"/>
    <property type="match status" value="1"/>
</dbReference>
<dbReference type="Proteomes" id="UP000199564">
    <property type="component" value="Unassembled WGS sequence"/>
</dbReference>
<keyword evidence="3" id="KW-1185">Reference proteome</keyword>
<dbReference type="RefSeq" id="WP_139217524.1">
    <property type="nucleotide sequence ID" value="NZ_FOVW01000014.1"/>
</dbReference>
<accession>A0A1I5JZH7</accession>
<name>A0A1I5JZH7_9BACT</name>
<evidence type="ECO:0000313" key="3">
    <source>
        <dbReference type="Proteomes" id="UP000199564"/>
    </source>
</evidence>
<dbReference type="STRING" id="226506.SAMN04488519_11477"/>
<dbReference type="EMBL" id="FOVW01000014">
    <property type="protein sequence ID" value="SFO78192.1"/>
    <property type="molecule type" value="Genomic_DNA"/>
</dbReference>
<keyword evidence="1" id="KW-0175">Coiled coil</keyword>
<gene>
    <name evidence="2" type="ORF">SAMN04488519_11477</name>
</gene>
<evidence type="ECO:0000313" key="2">
    <source>
        <dbReference type="EMBL" id="SFO78192.1"/>
    </source>
</evidence>
<organism evidence="2 3">
    <name type="scientific">Algoriphagus ornithinivorans</name>
    <dbReference type="NCBI Taxonomy" id="226506"/>
    <lineage>
        <taxon>Bacteria</taxon>
        <taxon>Pseudomonadati</taxon>
        <taxon>Bacteroidota</taxon>
        <taxon>Cytophagia</taxon>
        <taxon>Cytophagales</taxon>
        <taxon>Cyclobacteriaceae</taxon>
        <taxon>Algoriphagus</taxon>
    </lineage>
</organism>
<reference evidence="3" key="1">
    <citation type="submission" date="2016-10" db="EMBL/GenBank/DDBJ databases">
        <authorList>
            <person name="Varghese N."/>
            <person name="Submissions S."/>
        </authorList>
    </citation>
    <scope>NUCLEOTIDE SEQUENCE [LARGE SCALE GENOMIC DNA]</scope>
    <source>
        <strain evidence="3">DSM 15282</strain>
    </source>
</reference>
<feature type="non-terminal residue" evidence="2">
    <location>
        <position position="98"/>
    </location>
</feature>
<evidence type="ECO:0008006" key="4">
    <source>
        <dbReference type="Google" id="ProtNLM"/>
    </source>
</evidence>
<dbReference type="AlphaFoldDB" id="A0A1I5JZH7"/>
<sequence length="98" mass="11494">MTKRFQLKAQRIFSEDLRRQIVGQIERKELTVLQAVREYGIGGKQTVYTWLYKYSTTLKKGTRMVMEKDSQDNRVQVLKSRIKELEAALGRKSLEADL</sequence>
<feature type="coiled-coil region" evidence="1">
    <location>
        <begin position="68"/>
        <end position="95"/>
    </location>
</feature>
<protein>
    <recommendedName>
        <fullName evidence="4">Transposase</fullName>
    </recommendedName>
</protein>
<evidence type="ECO:0000256" key="1">
    <source>
        <dbReference type="SAM" id="Coils"/>
    </source>
</evidence>